<sequence length="263" mass="29035">MNILFTNDDGYDAIGINTAYKEFSPHHNIYMCAPLRHKSAFSHAINAWDDLELIELTGTTKGFALDGTPADCAKAATLGLFGNLKFDLVLSGINFGINAAQDIFYSGTVGAAREAMFQGIFAIASSLDIRLDLDHDEASAPEIFAYSARILRRIVEALPPKILTYKDSIINVNFPYTLSAKGIKCAQLGKHDYNTRVNVFEKEGTSFLNFSSRSTHPTASTEHDLSLLDENYIVVTALYHGVVLDPVLQKELFFLEDISLEDI</sequence>
<evidence type="ECO:0000256" key="4">
    <source>
        <dbReference type="ARBA" id="ARBA00022723"/>
    </source>
</evidence>
<reference evidence="8" key="1">
    <citation type="submission" date="2016-10" db="EMBL/GenBank/DDBJ databases">
        <authorList>
            <person name="Varghese N."/>
            <person name="Submissions S."/>
        </authorList>
    </citation>
    <scope>NUCLEOTIDE SEQUENCE [LARGE SCALE GENOMIC DNA]</scope>
    <source>
        <strain evidence="8">ATCC 43811</strain>
    </source>
</reference>
<dbReference type="NCBIfam" id="TIGR00087">
    <property type="entry name" value="surE"/>
    <property type="match status" value="1"/>
</dbReference>
<keyword evidence="4" id="KW-0479">Metal-binding</keyword>
<dbReference type="PANTHER" id="PTHR30457:SF0">
    <property type="entry name" value="PHOSPHATASE, PUTATIVE (AFU_ORTHOLOGUE AFUA_4G01070)-RELATED"/>
    <property type="match status" value="1"/>
</dbReference>
<evidence type="ECO:0000313" key="7">
    <source>
        <dbReference type="EMBL" id="SFB67710.1"/>
    </source>
</evidence>
<feature type="domain" description="Survival protein SurE-like phosphatase/nucleotidase" evidence="6">
    <location>
        <begin position="3"/>
        <end position="194"/>
    </location>
</feature>
<keyword evidence="8" id="KW-1185">Reference proteome</keyword>
<dbReference type="AlphaFoldDB" id="A0A1I1D4J5"/>
<dbReference type="STRING" id="34097.SAMN02745150_00096"/>
<organism evidence="7 8">
    <name type="scientific">Brevinema andersonii</name>
    <dbReference type="NCBI Taxonomy" id="34097"/>
    <lineage>
        <taxon>Bacteria</taxon>
        <taxon>Pseudomonadati</taxon>
        <taxon>Spirochaetota</taxon>
        <taxon>Spirochaetia</taxon>
        <taxon>Brevinematales</taxon>
        <taxon>Brevinemataceae</taxon>
        <taxon>Brevinema</taxon>
    </lineage>
</organism>
<comment type="similarity">
    <text evidence="2">Belongs to the SurE nucleotidase family.</text>
</comment>
<dbReference type="PANTHER" id="PTHR30457">
    <property type="entry name" value="5'-NUCLEOTIDASE SURE"/>
    <property type="match status" value="1"/>
</dbReference>
<dbReference type="EC" id="3.1.3.5" evidence="3"/>
<evidence type="ECO:0000313" key="8">
    <source>
        <dbReference type="Proteomes" id="UP000240042"/>
    </source>
</evidence>
<accession>A0A1I1D4J5</accession>
<dbReference type="OrthoDB" id="9780815at2"/>
<dbReference type="InterPro" id="IPR030048">
    <property type="entry name" value="SurE"/>
</dbReference>
<dbReference type="RefSeq" id="WP_092317074.1">
    <property type="nucleotide sequence ID" value="NZ_FOKY01000001.1"/>
</dbReference>
<comment type="catalytic activity">
    <reaction evidence="1">
        <text>a ribonucleoside 5'-phosphate + H2O = a ribonucleoside + phosphate</text>
        <dbReference type="Rhea" id="RHEA:12484"/>
        <dbReference type="ChEBI" id="CHEBI:15377"/>
        <dbReference type="ChEBI" id="CHEBI:18254"/>
        <dbReference type="ChEBI" id="CHEBI:43474"/>
        <dbReference type="ChEBI" id="CHEBI:58043"/>
        <dbReference type="EC" id="3.1.3.5"/>
    </reaction>
</comment>
<dbReference type="InterPro" id="IPR036523">
    <property type="entry name" value="SurE-like_sf"/>
</dbReference>
<dbReference type="Pfam" id="PF01975">
    <property type="entry name" value="SurE"/>
    <property type="match status" value="1"/>
</dbReference>
<name>A0A1I1D4J5_BREAD</name>
<dbReference type="SUPFAM" id="SSF64167">
    <property type="entry name" value="SurE-like"/>
    <property type="match status" value="1"/>
</dbReference>
<evidence type="ECO:0000256" key="2">
    <source>
        <dbReference type="ARBA" id="ARBA00011062"/>
    </source>
</evidence>
<gene>
    <name evidence="7" type="ORF">SAMN02745150_00096</name>
</gene>
<dbReference type="EMBL" id="FOKY01000001">
    <property type="protein sequence ID" value="SFB67710.1"/>
    <property type="molecule type" value="Genomic_DNA"/>
</dbReference>
<evidence type="ECO:0000256" key="3">
    <source>
        <dbReference type="ARBA" id="ARBA00012643"/>
    </source>
</evidence>
<protein>
    <recommendedName>
        <fullName evidence="3">5'-nucleotidase</fullName>
        <ecNumber evidence="3">3.1.3.5</ecNumber>
    </recommendedName>
</protein>
<evidence type="ECO:0000259" key="6">
    <source>
        <dbReference type="Pfam" id="PF01975"/>
    </source>
</evidence>
<evidence type="ECO:0000256" key="5">
    <source>
        <dbReference type="ARBA" id="ARBA00022801"/>
    </source>
</evidence>
<dbReference type="GO" id="GO:0046872">
    <property type="term" value="F:metal ion binding"/>
    <property type="evidence" value="ECO:0007669"/>
    <property type="project" value="UniProtKB-KW"/>
</dbReference>
<evidence type="ECO:0000256" key="1">
    <source>
        <dbReference type="ARBA" id="ARBA00000815"/>
    </source>
</evidence>
<dbReference type="InterPro" id="IPR002828">
    <property type="entry name" value="SurE-like_Pase/nucleotidase"/>
</dbReference>
<dbReference type="GO" id="GO:0008253">
    <property type="term" value="F:5'-nucleotidase activity"/>
    <property type="evidence" value="ECO:0007669"/>
    <property type="project" value="UniProtKB-EC"/>
</dbReference>
<dbReference type="Proteomes" id="UP000240042">
    <property type="component" value="Unassembled WGS sequence"/>
</dbReference>
<keyword evidence="5" id="KW-0378">Hydrolase</keyword>
<proteinExistence type="inferred from homology"/>
<dbReference type="Gene3D" id="3.40.1210.10">
    <property type="entry name" value="Survival protein SurE-like phosphatase/nucleotidase"/>
    <property type="match status" value="1"/>
</dbReference>